<proteinExistence type="predicted"/>
<gene>
    <name evidence="2" type="ORF">TNCT_621681</name>
</gene>
<sequence>MADRIMVVPLLTFMPSVNSIDPIVASASPRVSATLESLAERVEDLTKQVKLLQTRSNSRTLSNSSRRRFSDSSYHNLASQSTKNSGMCHYHRRRKKLGTA</sequence>
<feature type="compositionally biased region" description="Low complexity" evidence="1">
    <location>
        <begin position="54"/>
        <end position="64"/>
    </location>
</feature>
<dbReference type="AlphaFoldDB" id="A0A8X6LL01"/>
<comment type="caution">
    <text evidence="2">The sequence shown here is derived from an EMBL/GenBank/DDBJ whole genome shotgun (WGS) entry which is preliminary data.</text>
</comment>
<organism evidence="2 3">
    <name type="scientific">Trichonephila clavata</name>
    <name type="common">Joro spider</name>
    <name type="synonym">Nephila clavata</name>
    <dbReference type="NCBI Taxonomy" id="2740835"/>
    <lineage>
        <taxon>Eukaryota</taxon>
        <taxon>Metazoa</taxon>
        <taxon>Ecdysozoa</taxon>
        <taxon>Arthropoda</taxon>
        <taxon>Chelicerata</taxon>
        <taxon>Arachnida</taxon>
        <taxon>Araneae</taxon>
        <taxon>Araneomorphae</taxon>
        <taxon>Entelegynae</taxon>
        <taxon>Araneoidea</taxon>
        <taxon>Nephilidae</taxon>
        <taxon>Trichonephila</taxon>
    </lineage>
</organism>
<feature type="region of interest" description="Disordered" evidence="1">
    <location>
        <begin position="54"/>
        <end position="100"/>
    </location>
</feature>
<dbReference type="EMBL" id="BMAO01026759">
    <property type="protein sequence ID" value="GFR12247.1"/>
    <property type="molecule type" value="Genomic_DNA"/>
</dbReference>
<accession>A0A8X6LL01</accession>
<name>A0A8X6LL01_TRICU</name>
<dbReference type="Proteomes" id="UP000887116">
    <property type="component" value="Unassembled WGS sequence"/>
</dbReference>
<dbReference type="OrthoDB" id="10472174at2759"/>
<evidence type="ECO:0000313" key="2">
    <source>
        <dbReference type="EMBL" id="GFR12247.1"/>
    </source>
</evidence>
<keyword evidence="3" id="KW-1185">Reference proteome</keyword>
<evidence type="ECO:0000313" key="3">
    <source>
        <dbReference type="Proteomes" id="UP000887116"/>
    </source>
</evidence>
<evidence type="ECO:0000256" key="1">
    <source>
        <dbReference type="SAM" id="MobiDB-lite"/>
    </source>
</evidence>
<protein>
    <submittedName>
        <fullName evidence="2">Uncharacterized protein</fullName>
    </submittedName>
</protein>
<reference evidence="2" key="1">
    <citation type="submission" date="2020-07" db="EMBL/GenBank/DDBJ databases">
        <title>Multicomponent nature underlies the extraordinary mechanical properties of spider dragline silk.</title>
        <authorList>
            <person name="Kono N."/>
            <person name="Nakamura H."/>
            <person name="Mori M."/>
            <person name="Yoshida Y."/>
            <person name="Ohtoshi R."/>
            <person name="Malay A.D."/>
            <person name="Moran D.A.P."/>
            <person name="Tomita M."/>
            <person name="Numata K."/>
            <person name="Arakawa K."/>
        </authorList>
    </citation>
    <scope>NUCLEOTIDE SEQUENCE</scope>
</reference>
<feature type="compositionally biased region" description="Polar residues" evidence="1">
    <location>
        <begin position="74"/>
        <end position="85"/>
    </location>
</feature>
<feature type="compositionally biased region" description="Basic residues" evidence="1">
    <location>
        <begin position="89"/>
        <end position="100"/>
    </location>
</feature>